<dbReference type="InterPro" id="IPR008589">
    <property type="entry name" value="MupG"/>
</dbReference>
<feature type="domain" description="6-phospho-N-acetylmuramidase N-terminal" evidence="2">
    <location>
        <begin position="6"/>
        <end position="240"/>
    </location>
</feature>
<evidence type="ECO:0008006" key="5">
    <source>
        <dbReference type="Google" id="ProtNLM"/>
    </source>
</evidence>
<proteinExistence type="predicted"/>
<comment type="caution">
    <text evidence="3">The sequence shown here is derived from an EMBL/GenBank/DDBJ whole genome shotgun (WGS) entry which is preliminary data.</text>
</comment>
<dbReference type="PANTHER" id="PTHR38435">
    <property type="match status" value="1"/>
</dbReference>
<evidence type="ECO:0000313" key="3">
    <source>
        <dbReference type="EMBL" id="KZU95006.1"/>
    </source>
</evidence>
<protein>
    <recommendedName>
        <fullName evidence="5">PTS-associated protein</fullName>
    </recommendedName>
</protein>
<dbReference type="InterPro" id="IPR029000">
    <property type="entry name" value="Cyclophilin-like_dom_sf"/>
</dbReference>
<dbReference type="InterPro" id="IPR013785">
    <property type="entry name" value="Aldolase_TIM"/>
</dbReference>
<dbReference type="InterPro" id="IPR017853">
    <property type="entry name" value="GH"/>
</dbReference>
<evidence type="ECO:0000259" key="1">
    <source>
        <dbReference type="Pfam" id="PF05913"/>
    </source>
</evidence>
<reference evidence="3 4" key="1">
    <citation type="submission" date="2016-03" db="EMBL/GenBank/DDBJ databases">
        <title>Comparative genomics of 54 Lactobacillus plantarum strains reveals genomic uncoupling from niche constraints.</title>
        <authorList>
            <person name="Martino M.E."/>
        </authorList>
    </citation>
    <scope>NUCLEOTIDE SEQUENCE [LARGE SCALE GENOMIC DNA]</scope>
    <source>
        <strain evidence="3 4">19.1</strain>
    </source>
</reference>
<dbReference type="SUPFAM" id="SSF51445">
    <property type="entry name" value="(Trans)glycosidases"/>
    <property type="match status" value="1"/>
</dbReference>
<accession>A0A162GIC4</accession>
<dbReference type="AlphaFoldDB" id="A0A162GIC4"/>
<name>A0A162GIC4_LACPN</name>
<dbReference type="Gene3D" id="2.40.100.10">
    <property type="entry name" value="Cyclophilin-like"/>
    <property type="match status" value="1"/>
</dbReference>
<dbReference type="Pfam" id="PF05913">
    <property type="entry name" value="MupG_C"/>
    <property type="match status" value="1"/>
</dbReference>
<gene>
    <name evidence="3" type="ORF">Lp19_1795</name>
</gene>
<dbReference type="InterPro" id="IPR043797">
    <property type="entry name" value="MupG_N"/>
</dbReference>
<dbReference type="RefSeq" id="WP_046811011.1">
    <property type="nucleotide sequence ID" value="NZ_CP021932.1"/>
</dbReference>
<organism evidence="3 4">
    <name type="scientific">Lactiplantibacillus plantarum</name>
    <name type="common">Lactobacillus plantarum</name>
    <dbReference type="NCBI Taxonomy" id="1590"/>
    <lineage>
        <taxon>Bacteria</taxon>
        <taxon>Bacillati</taxon>
        <taxon>Bacillota</taxon>
        <taxon>Bacilli</taxon>
        <taxon>Lactobacillales</taxon>
        <taxon>Lactobacillaceae</taxon>
        <taxon>Lactiplantibacillus</taxon>
    </lineage>
</organism>
<dbReference type="InterPro" id="IPR043894">
    <property type="entry name" value="MupG_C"/>
</dbReference>
<dbReference type="PATRIC" id="fig|1590.148.peg.1804"/>
<dbReference type="PANTHER" id="PTHR38435:SF1">
    <property type="entry name" value="DUF871 DOMAIN-CONTAINING PROTEIN"/>
    <property type="match status" value="1"/>
</dbReference>
<dbReference type="SUPFAM" id="SSF50891">
    <property type="entry name" value="Cyclophilin-like"/>
    <property type="match status" value="1"/>
</dbReference>
<evidence type="ECO:0000313" key="4">
    <source>
        <dbReference type="Proteomes" id="UP000076882"/>
    </source>
</evidence>
<dbReference type="Gene3D" id="3.20.20.70">
    <property type="entry name" value="Aldolase class I"/>
    <property type="match status" value="1"/>
</dbReference>
<dbReference type="Proteomes" id="UP000076882">
    <property type="component" value="Unassembled WGS sequence"/>
</dbReference>
<sequence length="364" mass="41486">MTKRTLGISLYPDHSVFERDQAYLKVAASYGFTRLFVSMLEVQDGKERVTEKYQRIIQSAHQLGFTTTLDVSPNIFDQLGVSYQDLSYFASLGADAIRLDAGFDGHQEAWLSYNSQELNLELNMSNDVEYLSNILSYSANRPFLYGCHNFYPQRGTGLPFDFFVACSRRFKRAGIETAAFVTAPGATIGPWDINDGLPTLEMHRDWPLQVQVQHLFSTGLIDSVLIGNAYAKQEDLQKLGALNRYQITFAVTPSADIQPVERQILLDNLHERRGDINDITIRSTEVRKRYHDFNRVNDDRHTFQRGDVVIGNEQFGKYQHELQIVQQPHTDTRKNLVATINPDQLVLLDAIGPWAKFSFEVAHD</sequence>
<evidence type="ECO:0000259" key="2">
    <source>
        <dbReference type="Pfam" id="PF19200"/>
    </source>
</evidence>
<dbReference type="EMBL" id="LUXM01000028">
    <property type="protein sequence ID" value="KZU95006.1"/>
    <property type="molecule type" value="Genomic_DNA"/>
</dbReference>
<dbReference type="Pfam" id="PF19200">
    <property type="entry name" value="MupG_N"/>
    <property type="match status" value="1"/>
</dbReference>
<feature type="domain" description="6-phospho-N-acetylmuramidase C-terminal" evidence="1">
    <location>
        <begin position="247"/>
        <end position="360"/>
    </location>
</feature>